<keyword evidence="2" id="KW-1185">Reference proteome</keyword>
<dbReference type="RefSeq" id="WP_377128460.1">
    <property type="nucleotide sequence ID" value="NZ_JBHUHN010000001.1"/>
</dbReference>
<gene>
    <name evidence="1" type="ORF">ACFSYC_13375</name>
</gene>
<dbReference type="EMBL" id="JBHUON010000016">
    <property type="protein sequence ID" value="MFD2865684.1"/>
    <property type="molecule type" value="Genomic_DNA"/>
</dbReference>
<evidence type="ECO:0000313" key="1">
    <source>
        <dbReference type="EMBL" id="MFD2865684.1"/>
    </source>
</evidence>
<organism evidence="1 2">
    <name type="scientific">Mucilaginibacter antarcticus</name>
    <dbReference type="NCBI Taxonomy" id="1855725"/>
    <lineage>
        <taxon>Bacteria</taxon>
        <taxon>Pseudomonadati</taxon>
        <taxon>Bacteroidota</taxon>
        <taxon>Sphingobacteriia</taxon>
        <taxon>Sphingobacteriales</taxon>
        <taxon>Sphingobacteriaceae</taxon>
        <taxon>Mucilaginibacter</taxon>
    </lineage>
</organism>
<dbReference type="Proteomes" id="UP001597601">
    <property type="component" value="Unassembled WGS sequence"/>
</dbReference>
<reference evidence="2" key="1">
    <citation type="journal article" date="2019" name="Int. J. Syst. Evol. Microbiol.">
        <title>The Global Catalogue of Microorganisms (GCM) 10K type strain sequencing project: providing services to taxonomists for standard genome sequencing and annotation.</title>
        <authorList>
            <consortium name="The Broad Institute Genomics Platform"/>
            <consortium name="The Broad Institute Genome Sequencing Center for Infectious Disease"/>
            <person name="Wu L."/>
            <person name="Ma J."/>
        </authorList>
    </citation>
    <scope>NUCLEOTIDE SEQUENCE [LARGE SCALE GENOMIC DNA]</scope>
    <source>
        <strain evidence="2">KCTC 52232</strain>
    </source>
</reference>
<protein>
    <recommendedName>
        <fullName evidence="3">Secreted Zn-dependent protease</fullName>
    </recommendedName>
</protein>
<accession>A0ABW5XRK2</accession>
<evidence type="ECO:0000313" key="2">
    <source>
        <dbReference type="Proteomes" id="UP001597601"/>
    </source>
</evidence>
<comment type="caution">
    <text evidence="1">The sequence shown here is derived from an EMBL/GenBank/DDBJ whole genome shotgun (WGS) entry which is preliminary data.</text>
</comment>
<proteinExistence type="predicted"/>
<sequence length="167" mass="18968">MLTRLFLISLVWCLVSLTSSGQIITWSKTRKLQWTDFKGAVTDSTAAASVVGIRFMPVEYHTAVKKGRYKASAVFDTKLSFRVPNRATNYLLRHERLHFDIAAIFAVRLQKRADKKGLISEREAKIMFTEINNALMVYQEKYDDETAHGTGIVAQAGWQKISLDQIP</sequence>
<evidence type="ECO:0008006" key="3">
    <source>
        <dbReference type="Google" id="ProtNLM"/>
    </source>
</evidence>
<name>A0ABW5XRK2_9SPHI</name>